<keyword evidence="5 10" id="KW-0813">Transport</keyword>
<evidence type="ECO:0000256" key="6">
    <source>
        <dbReference type="ARBA" id="ARBA00022592"/>
    </source>
</evidence>
<dbReference type="InterPro" id="IPR050811">
    <property type="entry name" value="Phosphate_ABC_transporter"/>
</dbReference>
<evidence type="ECO:0000256" key="2">
    <source>
        <dbReference type="ARBA" id="ARBA00004193"/>
    </source>
</evidence>
<gene>
    <name evidence="13" type="ORF">SAMN05216180_2241</name>
</gene>
<keyword evidence="8 10" id="KW-0564">Palmitate</keyword>
<dbReference type="PANTHER" id="PTHR30570:SF1">
    <property type="entry name" value="PHOSPHATE-BINDING PROTEIN PSTS"/>
    <property type="match status" value="1"/>
</dbReference>
<dbReference type="Pfam" id="PF12849">
    <property type="entry name" value="PBP_like_2"/>
    <property type="match status" value="1"/>
</dbReference>
<sequence>MKKILAILLSLTMAVSVSACGTSNTSASDKPSDTVSSGGTTPATELSGKVSTNGSTSMEKVVGALAEAFMQQNGGVDVTYDPTGSGAGITAAAEGTTDIGLSSRALKDTETGLTGTVVALDGIAIIVNKANPVKDLSVEQIAKLATGEITNWKDVGGSDGPVVMIGREAGSGTRDGFESITDIKDKAKYAQELTATGAIIAAVEANANAIGYASLSAVKETVKAITVEGVEATEATVQDGTYKVQRPFLMITKQGETLRPEVQAFIDFALSKDNAEIIVNAGAVPAVK</sequence>
<dbReference type="GO" id="GO:0005886">
    <property type="term" value="C:plasma membrane"/>
    <property type="evidence" value="ECO:0007669"/>
    <property type="project" value="UniProtKB-SubCell"/>
</dbReference>
<feature type="signal peptide" evidence="10">
    <location>
        <begin position="1"/>
        <end position="19"/>
    </location>
</feature>
<dbReference type="GO" id="GO:0006817">
    <property type="term" value="P:phosphate ion transport"/>
    <property type="evidence" value="ECO:0007669"/>
    <property type="project" value="UniProtKB-UniRule"/>
</dbReference>
<evidence type="ECO:0000256" key="10">
    <source>
        <dbReference type="RuleBase" id="RU367119"/>
    </source>
</evidence>
<dbReference type="AlphaFoldDB" id="A0A1H8CNB5"/>
<dbReference type="InterPro" id="IPR011862">
    <property type="entry name" value="Phos-bd"/>
</dbReference>
<keyword evidence="6 10" id="KW-0592">Phosphate transport</keyword>
<comment type="function">
    <text evidence="10">Involved in the system for phosphate transport across the cytoplasmic membrane.</text>
</comment>
<dbReference type="STRING" id="474960.SAMN05216180_2241"/>
<feature type="domain" description="PBP" evidence="12">
    <location>
        <begin position="41"/>
        <end position="272"/>
    </location>
</feature>
<feature type="chain" id="PRO_5039744692" description="Phosphate-binding protein" evidence="10">
    <location>
        <begin position="20"/>
        <end position="288"/>
    </location>
</feature>
<proteinExistence type="inferred from homology"/>
<dbReference type="PANTHER" id="PTHR30570">
    <property type="entry name" value="PERIPLASMIC PHOSPHATE BINDING COMPONENT OF PHOSPHATE ABC TRANSPORTER"/>
    <property type="match status" value="1"/>
</dbReference>
<dbReference type="InterPro" id="IPR024370">
    <property type="entry name" value="PBP_domain"/>
</dbReference>
<comment type="function">
    <text evidence="1">Part of the ABC transporter complex PstSACB involved in phosphate import.</text>
</comment>
<dbReference type="GO" id="GO:0042301">
    <property type="term" value="F:phosphate ion binding"/>
    <property type="evidence" value="ECO:0007669"/>
    <property type="project" value="UniProtKB-UniRule"/>
</dbReference>
<evidence type="ECO:0000256" key="5">
    <source>
        <dbReference type="ARBA" id="ARBA00022448"/>
    </source>
</evidence>
<evidence type="ECO:0000259" key="12">
    <source>
        <dbReference type="Pfam" id="PF12849"/>
    </source>
</evidence>
<dbReference type="NCBIfam" id="TIGR02136">
    <property type="entry name" value="ptsS_2"/>
    <property type="match status" value="1"/>
</dbReference>
<evidence type="ECO:0000256" key="1">
    <source>
        <dbReference type="ARBA" id="ARBA00002841"/>
    </source>
</evidence>
<comment type="subcellular location">
    <subcellularLocation>
        <location evidence="2 10">Cell membrane</location>
        <topology evidence="2 10">Lipid-anchor</topology>
    </subcellularLocation>
</comment>
<keyword evidence="10" id="KW-0472">Membrane</keyword>
<evidence type="ECO:0000256" key="8">
    <source>
        <dbReference type="ARBA" id="ARBA00023139"/>
    </source>
</evidence>
<evidence type="ECO:0000256" key="3">
    <source>
        <dbReference type="ARBA" id="ARBA00008725"/>
    </source>
</evidence>
<comment type="similarity">
    <text evidence="3 10">Belongs to the PstS family.</text>
</comment>
<evidence type="ECO:0000256" key="11">
    <source>
        <dbReference type="SAM" id="MobiDB-lite"/>
    </source>
</evidence>
<evidence type="ECO:0000313" key="14">
    <source>
        <dbReference type="Proteomes" id="UP000199158"/>
    </source>
</evidence>
<evidence type="ECO:0000256" key="9">
    <source>
        <dbReference type="ARBA" id="ARBA00023288"/>
    </source>
</evidence>
<dbReference type="OrthoDB" id="9790048at2"/>
<feature type="region of interest" description="Disordered" evidence="11">
    <location>
        <begin position="22"/>
        <end position="54"/>
    </location>
</feature>
<evidence type="ECO:0000256" key="4">
    <source>
        <dbReference type="ARBA" id="ARBA00011529"/>
    </source>
</evidence>
<dbReference type="RefSeq" id="WP_092755073.1">
    <property type="nucleotide sequence ID" value="NZ_FOCG01000002.1"/>
</dbReference>
<evidence type="ECO:0000256" key="7">
    <source>
        <dbReference type="ARBA" id="ARBA00022729"/>
    </source>
</evidence>
<dbReference type="SUPFAM" id="SSF53850">
    <property type="entry name" value="Periplasmic binding protein-like II"/>
    <property type="match status" value="1"/>
</dbReference>
<keyword evidence="7 10" id="KW-0732">Signal</keyword>
<comment type="subunit">
    <text evidence="4 10">The complex is composed of two ATP-binding proteins (PstB), two transmembrane proteins (PstC and PstA) and a solute-binding protein (PstS).</text>
</comment>
<keyword evidence="10" id="KW-1003">Cell membrane</keyword>
<keyword evidence="14" id="KW-1185">Reference proteome</keyword>
<dbReference type="CDD" id="cd13653">
    <property type="entry name" value="PBP2_phosphate_like_1"/>
    <property type="match status" value="1"/>
</dbReference>
<organism evidence="13 14">
    <name type="scientific">Hydrogenoanaerobacterium saccharovorans</name>
    <dbReference type="NCBI Taxonomy" id="474960"/>
    <lineage>
        <taxon>Bacteria</taxon>
        <taxon>Bacillati</taxon>
        <taxon>Bacillota</taxon>
        <taxon>Clostridia</taxon>
        <taxon>Eubacteriales</taxon>
        <taxon>Oscillospiraceae</taxon>
        <taxon>Hydrogenoanaerobacterium</taxon>
    </lineage>
</organism>
<keyword evidence="9 10" id="KW-0449">Lipoprotein</keyword>
<dbReference type="Proteomes" id="UP000199158">
    <property type="component" value="Unassembled WGS sequence"/>
</dbReference>
<reference evidence="13 14" key="1">
    <citation type="submission" date="2016-10" db="EMBL/GenBank/DDBJ databases">
        <authorList>
            <person name="de Groot N.N."/>
        </authorList>
    </citation>
    <scope>NUCLEOTIDE SEQUENCE [LARGE SCALE GENOMIC DNA]</scope>
    <source>
        <strain evidence="13 14">CGMCC 1.5070</strain>
    </source>
</reference>
<dbReference type="PROSITE" id="PS51257">
    <property type="entry name" value="PROKAR_LIPOPROTEIN"/>
    <property type="match status" value="1"/>
</dbReference>
<accession>A0A1H8CNB5</accession>
<evidence type="ECO:0000313" key="13">
    <source>
        <dbReference type="EMBL" id="SEM96466.1"/>
    </source>
</evidence>
<dbReference type="EMBL" id="FOCG01000002">
    <property type="protein sequence ID" value="SEM96466.1"/>
    <property type="molecule type" value="Genomic_DNA"/>
</dbReference>
<dbReference type="Gene3D" id="3.40.190.10">
    <property type="entry name" value="Periplasmic binding protein-like II"/>
    <property type="match status" value="2"/>
</dbReference>
<protein>
    <recommendedName>
        <fullName evidence="10">Phosphate-binding protein</fullName>
    </recommendedName>
</protein>
<name>A0A1H8CNB5_9FIRM</name>